<comment type="caution">
    <text evidence="2">The sequence shown here is derived from an EMBL/GenBank/DDBJ whole genome shotgun (WGS) entry which is preliminary data.</text>
</comment>
<dbReference type="EMBL" id="QFFN01000002">
    <property type="protein sequence ID" value="PWG60599.1"/>
    <property type="molecule type" value="Genomic_DNA"/>
</dbReference>
<gene>
    <name evidence="2" type="ORF">DF200_01605</name>
</gene>
<evidence type="ECO:0000256" key="1">
    <source>
        <dbReference type="SAM" id="Coils"/>
    </source>
</evidence>
<dbReference type="RefSeq" id="WP_109136548.1">
    <property type="nucleotide sequence ID" value="NZ_QFFN01000002.1"/>
</dbReference>
<keyword evidence="3" id="KW-1185">Reference proteome</keyword>
<evidence type="ECO:0000313" key="2">
    <source>
        <dbReference type="EMBL" id="PWG60599.1"/>
    </source>
</evidence>
<accession>A0A2U2MUS0</accession>
<dbReference type="Proteomes" id="UP000245753">
    <property type="component" value="Unassembled WGS sequence"/>
</dbReference>
<feature type="coiled-coil region" evidence="1">
    <location>
        <begin position="56"/>
        <end position="83"/>
    </location>
</feature>
<protein>
    <submittedName>
        <fullName evidence="2">Uncharacterized protein</fullName>
    </submittedName>
</protein>
<dbReference type="OrthoDB" id="9895881at2"/>
<dbReference type="AlphaFoldDB" id="A0A2U2MUS0"/>
<reference evidence="2 3" key="1">
    <citation type="journal article" date="2018" name="Int. J. Syst. Evol. Microbiol.">
        <title>Bifidobacterium catulorum sp. nov., a novel taxon from the faeces of the baby common marmoset (Callithrix jacchus).</title>
        <authorList>
            <person name="Modesto M."/>
            <person name="Michelini S."/>
            <person name="Oki K."/>
            <person name="Biavati B."/>
            <person name="Watanabe K."/>
            <person name="Mattarelli P."/>
        </authorList>
    </citation>
    <scope>NUCLEOTIDE SEQUENCE [LARGE SCALE GENOMIC DNA]</scope>
    <source>
        <strain evidence="2 3">MRM 8.19</strain>
    </source>
</reference>
<organism evidence="2 3">
    <name type="scientific">Bifidobacterium catulorum</name>
    <dbReference type="NCBI Taxonomy" id="1630173"/>
    <lineage>
        <taxon>Bacteria</taxon>
        <taxon>Bacillati</taxon>
        <taxon>Actinomycetota</taxon>
        <taxon>Actinomycetes</taxon>
        <taxon>Bifidobacteriales</taxon>
        <taxon>Bifidobacteriaceae</taxon>
        <taxon>Bifidobacterium</taxon>
    </lineage>
</organism>
<evidence type="ECO:0000313" key="3">
    <source>
        <dbReference type="Proteomes" id="UP000245753"/>
    </source>
</evidence>
<sequence length="87" mass="9565">MASIYETQVAAAKISHNSEQLQTLMAANRGQIDRNAMQLAMVTRGSIPGQRATREVQEASAAMRKAIAMLEELQNETAKYLKESRGV</sequence>
<name>A0A2U2MUS0_9BIFI</name>
<proteinExistence type="predicted"/>
<keyword evidence="1" id="KW-0175">Coiled coil</keyword>